<evidence type="ECO:0000313" key="5">
    <source>
        <dbReference type="EMBL" id="MDV6236900.1"/>
    </source>
</evidence>
<sequence>MKEVTFVVPAFNAEAFIGDCLSSIRNQTYTDWDAIVIDDGSTDSTFEIIKRFSEDKRFRYHKNSSNLGLAGVRNLGIDLTKGGSWIVWLDSDDIAHPRKIERQTGFLRKNPNVGLLGTWVKTFGSYRTSWRYPISNEEIRCRMMFEDPFATSSLIVKRSLLDSSEFRFRDEFAPAEDYDLWSRLIERTVSANLPEFLTFYRMHHSNASNLAKEKQRSAVQKIQIREAIKIGTSDSRDLESHRWIASITDRADSKERLEETLLWVDKLTSLFSRSGRNPETVRTVLGEKWYGLCYRSRSLGFFRFLFWIKTAKIRNYNILKYLPRFLLKTAFDVLSRRN</sequence>
<reference evidence="6" key="1">
    <citation type="submission" date="2017-07" db="EMBL/GenBank/DDBJ databases">
        <title>Leptospira spp. isolated from tropical soils.</title>
        <authorList>
            <person name="Thibeaux R."/>
            <person name="Iraola G."/>
            <person name="Ferres I."/>
            <person name="Bierque E."/>
            <person name="Girault D."/>
            <person name="Soupe-Gilbert M.-E."/>
            <person name="Picardeau M."/>
            <person name="Goarant C."/>
        </authorList>
    </citation>
    <scope>NUCLEOTIDE SEQUENCE [LARGE SCALE GENOMIC DNA]</scope>
    <source>
        <strain evidence="6">ATI7-C-A5</strain>
    </source>
</reference>
<dbReference type="InterPro" id="IPR050834">
    <property type="entry name" value="Glycosyltransf_2"/>
</dbReference>
<dbReference type="PANTHER" id="PTHR43685">
    <property type="entry name" value="GLYCOSYLTRANSFERASE"/>
    <property type="match status" value="1"/>
</dbReference>
<evidence type="ECO:0000256" key="3">
    <source>
        <dbReference type="ARBA" id="ARBA00022679"/>
    </source>
</evidence>
<dbReference type="AlphaFoldDB" id="A0A2N0B7P7"/>
<dbReference type="EC" id="2.4.-.-" evidence="5"/>
<dbReference type="OrthoDB" id="305760at2"/>
<reference evidence="5" key="3">
    <citation type="submission" date="2023-10" db="EMBL/GenBank/DDBJ databases">
        <authorList>
            <person name="Picardeau M."/>
            <person name="Thibeaux R."/>
        </authorList>
    </citation>
    <scope>NUCLEOTIDE SEQUENCE</scope>
    <source>
        <strain evidence="5">ATI7-C-A5</strain>
    </source>
</reference>
<dbReference type="GO" id="GO:0016757">
    <property type="term" value="F:glycosyltransferase activity"/>
    <property type="evidence" value="ECO:0007669"/>
    <property type="project" value="UniProtKB-KW"/>
</dbReference>
<reference evidence="5 7" key="2">
    <citation type="journal article" date="2018" name="Microb. Genom.">
        <title>Deciphering the unexplored Leptospira diversity from soils uncovers genomic evolution to virulence.</title>
        <authorList>
            <person name="Thibeaux R."/>
            <person name="Iraola G."/>
            <person name="Ferres I."/>
            <person name="Bierque E."/>
            <person name="Girault D."/>
            <person name="Soupe-Gilbert M.E."/>
            <person name="Picardeau M."/>
            <person name="Goarant C."/>
        </authorList>
    </citation>
    <scope>NUCLEOTIDE SEQUENCE [LARGE SCALE GENOMIC DNA]</scope>
    <source>
        <strain evidence="5 7">ATI7-C-A5</strain>
    </source>
</reference>
<dbReference type="InterPro" id="IPR001173">
    <property type="entry name" value="Glyco_trans_2-like"/>
</dbReference>
<proteinExistence type="inferred from homology"/>
<feature type="domain" description="Glycosyltransferase 2-like" evidence="4">
    <location>
        <begin position="6"/>
        <end position="142"/>
    </location>
</feature>
<dbReference type="EMBL" id="NPEF01000123">
    <property type="protein sequence ID" value="PJZ92575.1"/>
    <property type="molecule type" value="Genomic_DNA"/>
</dbReference>
<name>A0A2N0B7P7_9LEPT</name>
<dbReference type="RefSeq" id="WP_100765237.1">
    <property type="nucleotide sequence ID" value="NZ_NPEF02000017.1"/>
</dbReference>
<keyword evidence="2 5" id="KW-0328">Glycosyltransferase</keyword>
<gene>
    <name evidence="5" type="ORF">CH379_014820</name>
    <name evidence="6" type="ORF">CH379_12455</name>
</gene>
<protein>
    <submittedName>
        <fullName evidence="5">Glycosyltransferase family A protein</fullName>
        <ecNumber evidence="5">2.4.-.-</ecNumber>
    </submittedName>
</protein>
<dbReference type="CDD" id="cd00761">
    <property type="entry name" value="Glyco_tranf_GTA_type"/>
    <property type="match status" value="1"/>
</dbReference>
<dbReference type="PANTHER" id="PTHR43685:SF5">
    <property type="entry name" value="GLYCOSYLTRANSFERASE EPSE-RELATED"/>
    <property type="match status" value="1"/>
</dbReference>
<organism evidence="6">
    <name type="scientific">Leptospira ellisii</name>
    <dbReference type="NCBI Taxonomy" id="2023197"/>
    <lineage>
        <taxon>Bacteria</taxon>
        <taxon>Pseudomonadati</taxon>
        <taxon>Spirochaetota</taxon>
        <taxon>Spirochaetia</taxon>
        <taxon>Leptospirales</taxon>
        <taxon>Leptospiraceae</taxon>
        <taxon>Leptospira</taxon>
    </lineage>
</organism>
<dbReference type="EMBL" id="NPEF02000017">
    <property type="protein sequence ID" value="MDV6236900.1"/>
    <property type="molecule type" value="Genomic_DNA"/>
</dbReference>
<dbReference type="InterPro" id="IPR029044">
    <property type="entry name" value="Nucleotide-diphossugar_trans"/>
</dbReference>
<evidence type="ECO:0000313" key="6">
    <source>
        <dbReference type="EMBL" id="PJZ92575.1"/>
    </source>
</evidence>
<evidence type="ECO:0000256" key="2">
    <source>
        <dbReference type="ARBA" id="ARBA00022676"/>
    </source>
</evidence>
<accession>A0A2N0B7P7</accession>
<comment type="similarity">
    <text evidence="1">Belongs to the glycosyltransferase 2 family.</text>
</comment>
<dbReference type="SUPFAM" id="SSF53448">
    <property type="entry name" value="Nucleotide-diphospho-sugar transferases"/>
    <property type="match status" value="1"/>
</dbReference>
<keyword evidence="7" id="KW-1185">Reference proteome</keyword>
<dbReference type="Pfam" id="PF00535">
    <property type="entry name" value="Glycos_transf_2"/>
    <property type="match status" value="1"/>
</dbReference>
<keyword evidence="3 5" id="KW-0808">Transferase</keyword>
<dbReference type="Proteomes" id="UP000232122">
    <property type="component" value="Unassembled WGS sequence"/>
</dbReference>
<evidence type="ECO:0000313" key="7">
    <source>
        <dbReference type="Proteomes" id="UP000232122"/>
    </source>
</evidence>
<dbReference type="Gene3D" id="3.90.550.10">
    <property type="entry name" value="Spore Coat Polysaccharide Biosynthesis Protein SpsA, Chain A"/>
    <property type="match status" value="1"/>
</dbReference>
<evidence type="ECO:0000259" key="4">
    <source>
        <dbReference type="Pfam" id="PF00535"/>
    </source>
</evidence>
<comment type="caution">
    <text evidence="6">The sequence shown here is derived from an EMBL/GenBank/DDBJ whole genome shotgun (WGS) entry which is preliminary data.</text>
</comment>
<evidence type="ECO:0000256" key="1">
    <source>
        <dbReference type="ARBA" id="ARBA00006739"/>
    </source>
</evidence>